<dbReference type="InterPro" id="IPR005380">
    <property type="entry name" value="XS_domain"/>
</dbReference>
<feature type="region of interest" description="Disordered" evidence="1">
    <location>
        <begin position="254"/>
        <end position="277"/>
    </location>
</feature>
<sequence>MNTRSQRHLSEKWSGMGNQGLLDRFHNYAALKARQAYGPQGHRGMGVLIFDTSAAGYLEAVRLHKHFKEQGRDREAWNHCKNPFGPDGKRQLYGYLASREDMDIFNQHSRGRSRLKFEMRSYQEMVESNIKDINEDSRQLNYYKNKMVKEQMKSQVPKDSFCEASENLCLEIEEYRVVRGQTKEQNQQRKGKMGEHESFFQKQIQLIEQAIAEADEFKKSQEGTTGDEPYCLDSAFYERHRRRLQEVCSMMRSKQEHFQKEQKELEKGSASERRQNK</sequence>
<dbReference type="InterPro" id="IPR044287">
    <property type="entry name" value="SGS3"/>
</dbReference>
<evidence type="ECO:0000313" key="3">
    <source>
        <dbReference type="EMBL" id="KAK7246834.1"/>
    </source>
</evidence>
<dbReference type="Pfam" id="PF03468">
    <property type="entry name" value="XS"/>
    <property type="match status" value="1"/>
</dbReference>
<comment type="caution">
    <text evidence="3">The sequence shown here is derived from an EMBL/GenBank/DDBJ whole genome shotgun (WGS) entry which is preliminary data.</text>
</comment>
<organism evidence="3 4">
    <name type="scientific">Crotalaria pallida</name>
    <name type="common">Smooth rattlebox</name>
    <name type="synonym">Crotalaria striata</name>
    <dbReference type="NCBI Taxonomy" id="3830"/>
    <lineage>
        <taxon>Eukaryota</taxon>
        <taxon>Viridiplantae</taxon>
        <taxon>Streptophyta</taxon>
        <taxon>Embryophyta</taxon>
        <taxon>Tracheophyta</taxon>
        <taxon>Spermatophyta</taxon>
        <taxon>Magnoliopsida</taxon>
        <taxon>eudicotyledons</taxon>
        <taxon>Gunneridae</taxon>
        <taxon>Pentapetalae</taxon>
        <taxon>rosids</taxon>
        <taxon>fabids</taxon>
        <taxon>Fabales</taxon>
        <taxon>Fabaceae</taxon>
        <taxon>Papilionoideae</taxon>
        <taxon>50 kb inversion clade</taxon>
        <taxon>genistoids sensu lato</taxon>
        <taxon>core genistoids</taxon>
        <taxon>Crotalarieae</taxon>
        <taxon>Crotalaria</taxon>
    </lineage>
</organism>
<evidence type="ECO:0000259" key="2">
    <source>
        <dbReference type="Pfam" id="PF03468"/>
    </source>
</evidence>
<keyword evidence="4" id="KW-1185">Reference proteome</keyword>
<dbReference type="PANTHER" id="PTHR46602">
    <property type="entry name" value="PROTEIN SUPPRESSOR OF GENE SILENCING 3"/>
    <property type="match status" value="1"/>
</dbReference>
<name>A0AAN9E5Y9_CROPI</name>
<dbReference type="GO" id="GO:0031047">
    <property type="term" value="P:regulatory ncRNA-mediated gene silencing"/>
    <property type="evidence" value="ECO:0007669"/>
    <property type="project" value="InterPro"/>
</dbReference>
<dbReference type="EMBL" id="JAYWIO010000008">
    <property type="protein sequence ID" value="KAK7246834.1"/>
    <property type="molecule type" value="Genomic_DNA"/>
</dbReference>
<dbReference type="PANTHER" id="PTHR46602:SF6">
    <property type="entry name" value="XS DOMAIN-CONTAINING PROTEIN-RELATED"/>
    <property type="match status" value="1"/>
</dbReference>
<feature type="domain" description="XS" evidence="2">
    <location>
        <begin position="1"/>
        <end position="103"/>
    </location>
</feature>
<evidence type="ECO:0000313" key="4">
    <source>
        <dbReference type="Proteomes" id="UP001372338"/>
    </source>
</evidence>
<dbReference type="Gene3D" id="3.30.70.2890">
    <property type="entry name" value="XS domain"/>
    <property type="match status" value="1"/>
</dbReference>
<evidence type="ECO:0000256" key="1">
    <source>
        <dbReference type="SAM" id="MobiDB-lite"/>
    </source>
</evidence>
<accession>A0AAN9E5Y9</accession>
<reference evidence="3 4" key="1">
    <citation type="submission" date="2024-01" db="EMBL/GenBank/DDBJ databases">
        <title>The genomes of 5 underutilized Papilionoideae crops provide insights into root nodulation and disease resistanc.</title>
        <authorList>
            <person name="Yuan L."/>
        </authorList>
    </citation>
    <scope>NUCLEOTIDE SEQUENCE [LARGE SCALE GENOMIC DNA]</scope>
    <source>
        <strain evidence="3">ZHUSHIDOU_FW_LH</strain>
        <tissue evidence="3">Leaf</tissue>
    </source>
</reference>
<protein>
    <recommendedName>
        <fullName evidence="2">XS domain-containing protein</fullName>
    </recommendedName>
</protein>
<dbReference type="GO" id="GO:0051607">
    <property type="term" value="P:defense response to virus"/>
    <property type="evidence" value="ECO:0007669"/>
    <property type="project" value="InterPro"/>
</dbReference>
<dbReference type="AlphaFoldDB" id="A0AAN9E5Y9"/>
<dbReference type="Proteomes" id="UP001372338">
    <property type="component" value="Unassembled WGS sequence"/>
</dbReference>
<proteinExistence type="predicted"/>
<gene>
    <name evidence="3" type="ORF">RIF29_41704</name>
</gene>
<dbReference type="InterPro" id="IPR038588">
    <property type="entry name" value="XS_domain_sf"/>
</dbReference>